<dbReference type="RefSeq" id="WP_379320901.1">
    <property type="nucleotide sequence ID" value="NZ_JBHTLM010000017.1"/>
</dbReference>
<dbReference type="InterPro" id="IPR050249">
    <property type="entry name" value="Pseudomonas-type_ThrB"/>
</dbReference>
<dbReference type="Pfam" id="PF01636">
    <property type="entry name" value="APH"/>
    <property type="match status" value="1"/>
</dbReference>
<dbReference type="EMBL" id="JBHTLM010000017">
    <property type="protein sequence ID" value="MFD1178459.1"/>
    <property type="molecule type" value="Genomic_DNA"/>
</dbReference>
<name>A0ABW3S115_9BACL</name>
<gene>
    <name evidence="4" type="ORF">ACFQ3W_19460</name>
</gene>
<keyword evidence="2" id="KW-0472">Membrane</keyword>
<keyword evidence="2" id="KW-0812">Transmembrane</keyword>
<feature type="domain" description="Aminoglycoside phosphotransferase" evidence="3">
    <location>
        <begin position="27"/>
        <end position="269"/>
    </location>
</feature>
<dbReference type="Proteomes" id="UP001597262">
    <property type="component" value="Unassembled WGS sequence"/>
</dbReference>
<reference evidence="5" key="1">
    <citation type="journal article" date="2019" name="Int. J. Syst. Evol. Microbiol.">
        <title>The Global Catalogue of Microorganisms (GCM) 10K type strain sequencing project: providing services to taxonomists for standard genome sequencing and annotation.</title>
        <authorList>
            <consortium name="The Broad Institute Genomics Platform"/>
            <consortium name="The Broad Institute Genome Sequencing Center for Infectious Disease"/>
            <person name="Wu L."/>
            <person name="Ma J."/>
        </authorList>
    </citation>
    <scope>NUCLEOTIDE SEQUENCE [LARGE SCALE GENOMIC DNA]</scope>
    <source>
        <strain evidence="5">CCUG 59189</strain>
    </source>
</reference>
<keyword evidence="5" id="KW-1185">Reference proteome</keyword>
<accession>A0ABW3S115</accession>
<evidence type="ECO:0000313" key="5">
    <source>
        <dbReference type="Proteomes" id="UP001597262"/>
    </source>
</evidence>
<keyword evidence="2" id="KW-1133">Transmembrane helix</keyword>
<evidence type="ECO:0000313" key="4">
    <source>
        <dbReference type="EMBL" id="MFD1178459.1"/>
    </source>
</evidence>
<dbReference type="InterPro" id="IPR011009">
    <property type="entry name" value="Kinase-like_dom_sf"/>
</dbReference>
<dbReference type="SUPFAM" id="SSF56112">
    <property type="entry name" value="Protein kinase-like (PK-like)"/>
    <property type="match status" value="1"/>
</dbReference>
<dbReference type="PANTHER" id="PTHR21064">
    <property type="entry name" value="AMINOGLYCOSIDE PHOSPHOTRANSFERASE DOMAIN-CONTAINING PROTEIN-RELATED"/>
    <property type="match status" value="1"/>
</dbReference>
<protein>
    <submittedName>
        <fullName evidence="4">Phosphotransferase enzyme family protein</fullName>
    </submittedName>
</protein>
<dbReference type="PANTHER" id="PTHR21064:SF6">
    <property type="entry name" value="AMINOGLYCOSIDE PHOSPHOTRANSFERASE DOMAIN-CONTAINING PROTEIN"/>
    <property type="match status" value="1"/>
</dbReference>
<proteinExistence type="inferred from homology"/>
<comment type="similarity">
    <text evidence="1">Belongs to the pseudomonas-type ThrB family.</text>
</comment>
<evidence type="ECO:0000259" key="3">
    <source>
        <dbReference type="Pfam" id="PF01636"/>
    </source>
</evidence>
<feature type="transmembrane region" description="Helical" evidence="2">
    <location>
        <begin position="275"/>
        <end position="294"/>
    </location>
</feature>
<sequence length="328" mass="37442">MEHAVLAKQVIKSYFLTDPQLKFLRHNENITYKVTDGTDQKSYLLRIHTPASEGFAGVQNTLQGIQSEMILLRELNNNKSLCVQKPIANSCGEYVTIYYTHECDTPYFATLLSWIEGATLTLKEENGSEIAFAIGETLATFHETSRRRMPIQNLIRPMYDAERIDVAISELQVGVELNLYSRGQYQTIQEVLELVKGQLRELDKQENSWGLIHADLQLGNIIMHESRPCLIDFSLSGYGYDLFDVGSASSMLPSDLRGAFLNGYSAKRAFTLNDLRYVEGLIFMDIFISYVFFIRDSNRNSWIKKNAAEICDTLCMDFLEGKSVYYCF</sequence>
<comment type="caution">
    <text evidence="4">The sequence shown here is derived from an EMBL/GenBank/DDBJ whole genome shotgun (WGS) entry which is preliminary data.</text>
</comment>
<dbReference type="InterPro" id="IPR002575">
    <property type="entry name" value="Aminoglycoside_PTrfase"/>
</dbReference>
<organism evidence="4 5">
    <name type="scientific">Paenibacillus puldeungensis</name>
    <dbReference type="NCBI Taxonomy" id="696536"/>
    <lineage>
        <taxon>Bacteria</taxon>
        <taxon>Bacillati</taxon>
        <taxon>Bacillota</taxon>
        <taxon>Bacilli</taxon>
        <taxon>Bacillales</taxon>
        <taxon>Paenibacillaceae</taxon>
        <taxon>Paenibacillus</taxon>
    </lineage>
</organism>
<evidence type="ECO:0000256" key="1">
    <source>
        <dbReference type="ARBA" id="ARBA00038240"/>
    </source>
</evidence>
<evidence type="ECO:0000256" key="2">
    <source>
        <dbReference type="SAM" id="Phobius"/>
    </source>
</evidence>
<dbReference type="Gene3D" id="3.90.1200.10">
    <property type="match status" value="1"/>
</dbReference>